<dbReference type="EMBL" id="CAJVPY010032773">
    <property type="protein sequence ID" value="CAG8798145.1"/>
    <property type="molecule type" value="Genomic_DNA"/>
</dbReference>
<evidence type="ECO:0000313" key="1">
    <source>
        <dbReference type="EMBL" id="CAG8798145.1"/>
    </source>
</evidence>
<reference evidence="1" key="1">
    <citation type="submission" date="2021-06" db="EMBL/GenBank/DDBJ databases">
        <authorList>
            <person name="Kallberg Y."/>
            <person name="Tangrot J."/>
            <person name="Rosling A."/>
        </authorList>
    </citation>
    <scope>NUCLEOTIDE SEQUENCE</scope>
    <source>
        <strain evidence="1">MA453B</strain>
    </source>
</reference>
<evidence type="ECO:0000313" key="2">
    <source>
        <dbReference type="Proteomes" id="UP000789405"/>
    </source>
</evidence>
<dbReference type="Proteomes" id="UP000789405">
    <property type="component" value="Unassembled WGS sequence"/>
</dbReference>
<dbReference type="AlphaFoldDB" id="A0A9N9PAF8"/>
<dbReference type="OrthoDB" id="2439684at2759"/>
<gene>
    <name evidence="1" type="ORF">DERYTH_LOCUS22815</name>
</gene>
<organism evidence="1 2">
    <name type="scientific">Dentiscutata erythropus</name>
    <dbReference type="NCBI Taxonomy" id="1348616"/>
    <lineage>
        <taxon>Eukaryota</taxon>
        <taxon>Fungi</taxon>
        <taxon>Fungi incertae sedis</taxon>
        <taxon>Mucoromycota</taxon>
        <taxon>Glomeromycotina</taxon>
        <taxon>Glomeromycetes</taxon>
        <taxon>Diversisporales</taxon>
        <taxon>Gigasporaceae</taxon>
        <taxon>Dentiscutata</taxon>
    </lineage>
</organism>
<sequence length="106" mass="11858">NINDLNFCLKIWPTDDEIRVLINDAYKEANALAKCVSMMVTLNSELSSSSLANSLIDNEIILLTEENSTTEFQDKEKILTEIAKMIGNIASLDLQNDIDEDLIDAH</sequence>
<accession>A0A9N9PAF8</accession>
<keyword evidence="2" id="KW-1185">Reference proteome</keyword>
<feature type="non-terminal residue" evidence="1">
    <location>
        <position position="1"/>
    </location>
</feature>
<protein>
    <submittedName>
        <fullName evidence="1">5117_t:CDS:1</fullName>
    </submittedName>
</protein>
<comment type="caution">
    <text evidence="1">The sequence shown here is derived from an EMBL/GenBank/DDBJ whole genome shotgun (WGS) entry which is preliminary data.</text>
</comment>
<proteinExistence type="predicted"/>
<name>A0A9N9PAF8_9GLOM</name>